<evidence type="ECO:0000256" key="3">
    <source>
        <dbReference type="ARBA" id="ARBA00023274"/>
    </source>
</evidence>
<accession>Q2QAR3</accession>
<dbReference type="InterPro" id="IPR023654">
    <property type="entry name" value="Ribosomal_eL32_arc"/>
</dbReference>
<keyword evidence="2 7" id="KW-0689">Ribosomal protein</keyword>
<evidence type="ECO:0000259" key="6">
    <source>
        <dbReference type="PROSITE" id="PS50800"/>
    </source>
</evidence>
<dbReference type="AlphaFoldDB" id="Q2QAR3"/>
<dbReference type="PANTHER" id="PTHR23413:SF1">
    <property type="entry name" value="RIBOSOMAL PROTEIN L32"/>
    <property type="match status" value="1"/>
</dbReference>
<dbReference type="SMART" id="SM00513">
    <property type="entry name" value="SAP"/>
    <property type="match status" value="1"/>
</dbReference>
<organism evidence="7">
    <name type="scientific">uncultured marine group II euryarchaeote HF70_59C08</name>
    <dbReference type="NCBI Taxonomy" id="347540"/>
    <lineage>
        <taxon>Archaea</taxon>
        <taxon>Methanobacteriati</taxon>
        <taxon>Thermoplasmatota</taxon>
        <taxon>Candidatus Poseidoniia</taxon>
        <taxon>Candidatus Poseidoniales</taxon>
        <taxon>environmental samples</taxon>
    </lineage>
</organism>
<dbReference type="GO" id="GO:0003735">
    <property type="term" value="F:structural constituent of ribosome"/>
    <property type="evidence" value="ECO:0007669"/>
    <property type="project" value="InterPro"/>
</dbReference>
<sequence>MSEYDNMKVAELKELLKDAGLPVSGKKADLIARLEESEVHDDNVEEEIVDEEDDDFDDYDDDEDWDDDEEYFHVAKQKPVLDDATKSALEARKEQRKNQPKFRRQEWFRYRRLSRTGWRKPNGLQSSQRLNRKYRSPMARVGYGKVAAARDLHPSGFEEVLVHRPEDLDGIDPSVQAARVGGTVGGRKRVLIHERADELGIRVLNRRRGI</sequence>
<dbReference type="CDD" id="cd00513">
    <property type="entry name" value="Ribosomal_L32_L32e"/>
    <property type="match status" value="1"/>
</dbReference>
<evidence type="ECO:0000256" key="1">
    <source>
        <dbReference type="ARBA" id="ARBA00008431"/>
    </source>
</evidence>
<dbReference type="GO" id="GO:0022625">
    <property type="term" value="C:cytosolic large ribosomal subunit"/>
    <property type="evidence" value="ECO:0007669"/>
    <property type="project" value="TreeGrafter"/>
</dbReference>
<evidence type="ECO:0000313" key="7">
    <source>
        <dbReference type="EMBL" id="ABA61383.1"/>
    </source>
</evidence>
<dbReference type="InterPro" id="IPR001515">
    <property type="entry name" value="Ribosomal_eL32"/>
</dbReference>
<dbReference type="Pfam" id="PF02037">
    <property type="entry name" value="SAP"/>
    <property type="match status" value="1"/>
</dbReference>
<dbReference type="InterPro" id="IPR003034">
    <property type="entry name" value="SAP_dom"/>
</dbReference>
<dbReference type="SUPFAM" id="SSF52042">
    <property type="entry name" value="Ribosomal protein L32e"/>
    <property type="match status" value="1"/>
</dbReference>
<dbReference type="PANTHER" id="PTHR23413">
    <property type="entry name" value="60S RIBOSOMAL PROTEIN L32 AND DNA-DIRECTED RNA POLYMERASE II, SUBUNIT N"/>
    <property type="match status" value="1"/>
</dbReference>
<reference evidence="7" key="1">
    <citation type="journal article" date="2006" name="Nature">
        <title>Proteorhodopsin lateral gene transfer between marine planktonic Bacteria and Archaea.</title>
        <authorList>
            <person name="Frigaard N.U."/>
            <person name="Martinez A."/>
            <person name="Mincer T.J."/>
            <person name="DeLong E.F."/>
        </authorList>
    </citation>
    <scope>NUCLEOTIDE SEQUENCE</scope>
</reference>
<evidence type="ECO:0000256" key="2">
    <source>
        <dbReference type="ARBA" id="ARBA00022980"/>
    </source>
</evidence>
<proteinExistence type="inferred from homology"/>
<dbReference type="EMBL" id="DQ156348">
    <property type="protein sequence ID" value="ABA61383.1"/>
    <property type="molecule type" value="Genomic_DNA"/>
</dbReference>
<dbReference type="PROSITE" id="PS00580">
    <property type="entry name" value="RIBOSOMAL_L32E"/>
    <property type="match status" value="1"/>
</dbReference>
<dbReference type="NCBIfam" id="NF006332">
    <property type="entry name" value="PRK08562.1"/>
    <property type="match status" value="1"/>
</dbReference>
<comment type="similarity">
    <text evidence="1">Belongs to the eukaryotic ribosomal protein eL32 family.</text>
</comment>
<feature type="domain" description="SAP" evidence="6">
    <location>
        <begin position="4"/>
        <end position="38"/>
    </location>
</feature>
<name>Q2QAR3_9ARCH</name>
<dbReference type="SMART" id="SM01393">
    <property type="entry name" value="Ribosomal_L32e"/>
    <property type="match status" value="1"/>
</dbReference>
<evidence type="ECO:0000256" key="5">
    <source>
        <dbReference type="ARBA" id="ARBA00035377"/>
    </source>
</evidence>
<dbReference type="PROSITE" id="PS50800">
    <property type="entry name" value="SAP"/>
    <property type="match status" value="1"/>
</dbReference>
<dbReference type="InterPro" id="IPR036351">
    <property type="entry name" value="Ribosomal_eL32_sf"/>
</dbReference>
<dbReference type="InterPro" id="IPR018263">
    <property type="entry name" value="Ribosomal_eL32_CS"/>
</dbReference>
<evidence type="ECO:0000256" key="4">
    <source>
        <dbReference type="ARBA" id="ARBA00035229"/>
    </source>
</evidence>
<dbReference type="InterPro" id="IPR036361">
    <property type="entry name" value="SAP_dom_sf"/>
</dbReference>
<keyword evidence="3" id="KW-0687">Ribonucleoprotein</keyword>
<dbReference type="Gene3D" id="1.10.720.30">
    <property type="entry name" value="SAP domain"/>
    <property type="match status" value="1"/>
</dbReference>
<dbReference type="Pfam" id="PF01655">
    <property type="entry name" value="Ribosomal_L32e"/>
    <property type="match status" value="1"/>
</dbReference>
<dbReference type="SUPFAM" id="SSF68906">
    <property type="entry name" value="SAP domain"/>
    <property type="match status" value="1"/>
</dbReference>
<protein>
    <recommendedName>
        <fullName evidence="4">Large ribosomal subunit protein eL32</fullName>
    </recommendedName>
    <alternativeName>
        <fullName evidence="5">50S ribosomal protein L32e</fullName>
    </alternativeName>
</protein>
<dbReference type="GO" id="GO:0006412">
    <property type="term" value="P:translation"/>
    <property type="evidence" value="ECO:0007669"/>
    <property type="project" value="InterPro"/>
</dbReference>